<dbReference type="Pfam" id="PF13966">
    <property type="entry name" value="zf-RVT"/>
    <property type="match status" value="1"/>
</dbReference>
<reference evidence="3" key="1">
    <citation type="submission" date="2022-04" db="EMBL/GenBank/DDBJ databases">
        <title>Carnegiea gigantea Genome sequencing and assembly v2.</title>
        <authorList>
            <person name="Copetti D."/>
            <person name="Sanderson M.J."/>
            <person name="Burquez A."/>
            <person name="Wojciechowski M.F."/>
        </authorList>
    </citation>
    <scope>NUCLEOTIDE SEQUENCE</scope>
    <source>
        <strain evidence="3">SGP5-SGP5p</strain>
        <tissue evidence="3">Aerial part</tissue>
    </source>
</reference>
<sequence length="213" mass="24937">MTLLTFARFWLVIATVRVCEGVGRERGREERSANSREVEGLFRVGLGYAVGDGRRAKFWMDRWLDGMILITHAIQAIPDTQLEWPVRAYWNQGSGWKWDRLTHLLPDPILQRIASVELVQEAVEDEHIWVAHPSGNFKLKTAIAIIRNEHSAISHPMWKWTWMYVVPHRIQIFLWLILHGRFLTNATRFQRKMATHPYCEVCPTMAEDLEHVL</sequence>
<feature type="domain" description="Reverse transcriptase zinc-binding" evidence="2">
    <location>
        <begin position="137"/>
        <end position="213"/>
    </location>
</feature>
<dbReference type="InterPro" id="IPR026960">
    <property type="entry name" value="RVT-Znf"/>
</dbReference>
<evidence type="ECO:0000256" key="1">
    <source>
        <dbReference type="SAM" id="SignalP"/>
    </source>
</evidence>
<gene>
    <name evidence="3" type="ORF">Cgig2_029132</name>
</gene>
<evidence type="ECO:0000259" key="2">
    <source>
        <dbReference type="Pfam" id="PF13966"/>
    </source>
</evidence>
<dbReference type="PANTHER" id="PTHR36617">
    <property type="entry name" value="PROTEIN, PUTATIVE-RELATED"/>
    <property type="match status" value="1"/>
</dbReference>
<protein>
    <recommendedName>
        <fullName evidence="2">Reverse transcriptase zinc-binding domain-containing protein</fullName>
    </recommendedName>
</protein>
<feature type="signal peptide" evidence="1">
    <location>
        <begin position="1"/>
        <end position="21"/>
    </location>
</feature>
<dbReference type="PANTHER" id="PTHR36617:SF15">
    <property type="entry name" value="REVERSE TRANSCRIPTASE ZINC-BINDING DOMAIN-CONTAINING PROTEIN"/>
    <property type="match status" value="1"/>
</dbReference>
<dbReference type="AlphaFoldDB" id="A0A9Q1KKB5"/>
<comment type="caution">
    <text evidence="3">The sequence shown here is derived from an EMBL/GenBank/DDBJ whole genome shotgun (WGS) entry which is preliminary data.</text>
</comment>
<dbReference type="Proteomes" id="UP001153076">
    <property type="component" value="Unassembled WGS sequence"/>
</dbReference>
<evidence type="ECO:0000313" key="3">
    <source>
        <dbReference type="EMBL" id="KAJ8444938.1"/>
    </source>
</evidence>
<accession>A0A9Q1KKB5</accession>
<evidence type="ECO:0000313" key="4">
    <source>
        <dbReference type="Proteomes" id="UP001153076"/>
    </source>
</evidence>
<keyword evidence="1" id="KW-0732">Signal</keyword>
<keyword evidence="4" id="KW-1185">Reference proteome</keyword>
<proteinExistence type="predicted"/>
<organism evidence="3 4">
    <name type="scientific">Carnegiea gigantea</name>
    <dbReference type="NCBI Taxonomy" id="171969"/>
    <lineage>
        <taxon>Eukaryota</taxon>
        <taxon>Viridiplantae</taxon>
        <taxon>Streptophyta</taxon>
        <taxon>Embryophyta</taxon>
        <taxon>Tracheophyta</taxon>
        <taxon>Spermatophyta</taxon>
        <taxon>Magnoliopsida</taxon>
        <taxon>eudicotyledons</taxon>
        <taxon>Gunneridae</taxon>
        <taxon>Pentapetalae</taxon>
        <taxon>Caryophyllales</taxon>
        <taxon>Cactineae</taxon>
        <taxon>Cactaceae</taxon>
        <taxon>Cactoideae</taxon>
        <taxon>Echinocereeae</taxon>
        <taxon>Carnegiea</taxon>
    </lineage>
</organism>
<name>A0A9Q1KKB5_9CARY</name>
<feature type="chain" id="PRO_5040183781" description="Reverse transcriptase zinc-binding domain-containing protein" evidence="1">
    <location>
        <begin position="22"/>
        <end position="213"/>
    </location>
</feature>
<dbReference type="OrthoDB" id="1752219at2759"/>
<dbReference type="EMBL" id="JAKOGI010000082">
    <property type="protein sequence ID" value="KAJ8444938.1"/>
    <property type="molecule type" value="Genomic_DNA"/>
</dbReference>